<dbReference type="PANTHER" id="PTHR22950:SF8">
    <property type="entry name" value="AMINO ACID TRANSPORTER (EUROFUNG)"/>
    <property type="match status" value="1"/>
</dbReference>
<evidence type="ECO:0000256" key="5">
    <source>
        <dbReference type="ARBA" id="ARBA00023136"/>
    </source>
</evidence>
<keyword evidence="4 6" id="KW-1133">Transmembrane helix</keyword>
<keyword evidence="5 6" id="KW-0472">Membrane</keyword>
<comment type="caution">
    <text evidence="8">The sequence shown here is derived from an EMBL/GenBank/DDBJ whole genome shotgun (WGS) entry which is preliminary data.</text>
</comment>
<feature type="transmembrane region" description="Helical" evidence="6">
    <location>
        <begin position="63"/>
        <end position="86"/>
    </location>
</feature>
<feature type="transmembrane region" description="Helical" evidence="6">
    <location>
        <begin position="366"/>
        <end position="387"/>
    </location>
</feature>
<feature type="transmembrane region" description="Helical" evidence="6">
    <location>
        <begin position="322"/>
        <end position="346"/>
    </location>
</feature>
<gene>
    <name evidence="8" type="ORF">CDD82_5571</name>
</gene>
<comment type="similarity">
    <text evidence="2">Belongs to the amino acid/polyamine transporter 2 family.</text>
</comment>
<feature type="domain" description="Amino acid transporter transmembrane" evidence="7">
    <location>
        <begin position="60"/>
        <end position="454"/>
    </location>
</feature>
<feature type="transmembrane region" description="Helical" evidence="6">
    <location>
        <begin position="136"/>
        <end position="158"/>
    </location>
</feature>
<feature type="transmembrane region" description="Helical" evidence="6">
    <location>
        <begin position="436"/>
        <end position="458"/>
    </location>
</feature>
<accession>A0A2C5Z071</accession>
<dbReference type="InterPro" id="IPR013057">
    <property type="entry name" value="AA_transpt_TM"/>
</dbReference>
<comment type="subcellular location">
    <subcellularLocation>
        <location evidence="1">Membrane</location>
        <topology evidence="1">Multi-pass membrane protein</topology>
    </subcellularLocation>
</comment>
<evidence type="ECO:0000256" key="4">
    <source>
        <dbReference type="ARBA" id="ARBA00022989"/>
    </source>
</evidence>
<feature type="transmembrane region" description="Helical" evidence="6">
    <location>
        <begin position="393"/>
        <end position="415"/>
    </location>
</feature>
<dbReference type="Proteomes" id="UP000224854">
    <property type="component" value="Unassembled WGS sequence"/>
</dbReference>
<sequence>MALSPTKSTNADFSQDTTCSLADHPLSQDGLSEKPSHHQTPRVGQVCEITLEKQQDTTHRLGWIRLTFALVVESVALGSLSLPAAFATLGMVASVICCIGLGLVAIYTGFLVGKVKLRYPHVAHYADSGRLLMGNFGYELFGAMFSLSIVFVIASHVLTGTIAFVNITNSGLCSAIFGFISTLLLLILAIPPSFADIAILGYIDFVSILAAIGLTMIATGIQASKASGLSASNWSAWPKPGITFIDAFVAIANIIFAYTFCVGQFSFMDEMHTPRDFMKSIWLLGVLEISIYTLTGAIIYSFVGVDVKSPALLSAGDQISKIAFGIALPVIFISGSINTTILGRYFHGRIFEKNSPDYYVKTPKGWAVWLIIVTCISFAAFLIAELIPFFNPLLSLLSSLFVSGFCFYLPAIMWYRLLRHGSWYARKNIANSLMSLLSFLVGVIVLVCGTYASVANIIQLFQEGDIGEVFTCKPVG</sequence>
<feature type="transmembrane region" description="Helical" evidence="6">
    <location>
        <begin position="164"/>
        <end position="190"/>
    </location>
</feature>
<dbReference type="PANTHER" id="PTHR22950">
    <property type="entry name" value="AMINO ACID TRANSPORTER"/>
    <property type="match status" value="1"/>
</dbReference>
<feature type="transmembrane region" description="Helical" evidence="6">
    <location>
        <begin position="197"/>
        <end position="221"/>
    </location>
</feature>
<dbReference type="GO" id="GO:0015179">
    <property type="term" value="F:L-amino acid transmembrane transporter activity"/>
    <property type="evidence" value="ECO:0007669"/>
    <property type="project" value="TreeGrafter"/>
</dbReference>
<keyword evidence="9" id="KW-1185">Reference proteome</keyword>
<dbReference type="OrthoDB" id="655540at2759"/>
<protein>
    <recommendedName>
        <fullName evidence="7">Amino acid transporter transmembrane domain-containing protein</fullName>
    </recommendedName>
</protein>
<evidence type="ECO:0000313" key="8">
    <source>
        <dbReference type="EMBL" id="PHH73253.1"/>
    </source>
</evidence>
<evidence type="ECO:0000259" key="7">
    <source>
        <dbReference type="Pfam" id="PF01490"/>
    </source>
</evidence>
<proteinExistence type="inferred from homology"/>
<organism evidence="8 9">
    <name type="scientific">Ophiocordyceps australis</name>
    <dbReference type="NCBI Taxonomy" id="1399860"/>
    <lineage>
        <taxon>Eukaryota</taxon>
        <taxon>Fungi</taxon>
        <taxon>Dikarya</taxon>
        <taxon>Ascomycota</taxon>
        <taxon>Pezizomycotina</taxon>
        <taxon>Sordariomycetes</taxon>
        <taxon>Hypocreomycetidae</taxon>
        <taxon>Hypocreales</taxon>
        <taxon>Ophiocordycipitaceae</taxon>
        <taxon>Ophiocordyceps</taxon>
    </lineage>
</organism>
<evidence type="ECO:0000256" key="6">
    <source>
        <dbReference type="SAM" id="Phobius"/>
    </source>
</evidence>
<name>A0A2C5Z071_9HYPO</name>
<dbReference type="Pfam" id="PF01490">
    <property type="entry name" value="Aa_trans"/>
    <property type="match status" value="1"/>
</dbReference>
<dbReference type="EMBL" id="NJEU01000519">
    <property type="protein sequence ID" value="PHH73253.1"/>
    <property type="molecule type" value="Genomic_DNA"/>
</dbReference>
<dbReference type="GO" id="GO:0016020">
    <property type="term" value="C:membrane"/>
    <property type="evidence" value="ECO:0007669"/>
    <property type="project" value="UniProtKB-SubCell"/>
</dbReference>
<feature type="transmembrane region" description="Helical" evidence="6">
    <location>
        <begin position="241"/>
        <end position="261"/>
    </location>
</feature>
<dbReference type="AlphaFoldDB" id="A0A2C5Z071"/>
<evidence type="ECO:0000256" key="3">
    <source>
        <dbReference type="ARBA" id="ARBA00022692"/>
    </source>
</evidence>
<reference evidence="8 9" key="1">
    <citation type="submission" date="2017-06" db="EMBL/GenBank/DDBJ databases">
        <title>Ant-infecting Ophiocordyceps genomes reveal a high diversity of potential behavioral manipulation genes and a possible major role for enterotoxins.</title>
        <authorList>
            <person name="De Bekker C."/>
            <person name="Evans H.C."/>
            <person name="Brachmann A."/>
            <person name="Hughes D.P."/>
        </authorList>
    </citation>
    <scope>NUCLEOTIDE SEQUENCE [LARGE SCALE GENOMIC DNA]</scope>
    <source>
        <strain evidence="8 9">1348a</strain>
    </source>
</reference>
<evidence type="ECO:0000256" key="1">
    <source>
        <dbReference type="ARBA" id="ARBA00004141"/>
    </source>
</evidence>
<feature type="transmembrane region" description="Helical" evidence="6">
    <location>
        <begin position="281"/>
        <end position="302"/>
    </location>
</feature>
<evidence type="ECO:0000313" key="9">
    <source>
        <dbReference type="Proteomes" id="UP000224854"/>
    </source>
</evidence>
<keyword evidence="3 6" id="KW-0812">Transmembrane</keyword>
<evidence type="ECO:0000256" key="2">
    <source>
        <dbReference type="ARBA" id="ARBA00008066"/>
    </source>
</evidence>
<feature type="transmembrane region" description="Helical" evidence="6">
    <location>
        <begin position="92"/>
        <end position="115"/>
    </location>
</feature>